<comment type="caution">
    <text evidence="1">The sequence shown here is derived from an EMBL/GenBank/DDBJ whole genome shotgun (WGS) entry which is preliminary data.</text>
</comment>
<reference evidence="1 2" key="1">
    <citation type="submission" date="2024-02" db="EMBL/GenBank/DDBJ databases">
        <title>Chromosome-scale genome assembly of the rough periwinkle Littorina saxatilis.</title>
        <authorList>
            <person name="De Jode A."/>
            <person name="Faria R."/>
            <person name="Formenti G."/>
            <person name="Sims Y."/>
            <person name="Smith T.P."/>
            <person name="Tracey A."/>
            <person name="Wood J.M.D."/>
            <person name="Zagrodzka Z.B."/>
            <person name="Johannesson K."/>
            <person name="Butlin R.K."/>
            <person name="Leder E.H."/>
        </authorList>
    </citation>
    <scope>NUCLEOTIDE SEQUENCE [LARGE SCALE GENOMIC DNA]</scope>
    <source>
        <strain evidence="1">Snail1</strain>
        <tissue evidence="1">Muscle</tissue>
    </source>
</reference>
<evidence type="ECO:0000313" key="1">
    <source>
        <dbReference type="EMBL" id="KAK7096378.1"/>
    </source>
</evidence>
<accession>A0AAN9G5P9</accession>
<protein>
    <submittedName>
        <fullName evidence="1">Uncharacterized protein</fullName>
    </submittedName>
</protein>
<name>A0AAN9G5P9_9CAEN</name>
<keyword evidence="2" id="KW-1185">Reference proteome</keyword>
<organism evidence="1 2">
    <name type="scientific">Littorina saxatilis</name>
    <dbReference type="NCBI Taxonomy" id="31220"/>
    <lineage>
        <taxon>Eukaryota</taxon>
        <taxon>Metazoa</taxon>
        <taxon>Spiralia</taxon>
        <taxon>Lophotrochozoa</taxon>
        <taxon>Mollusca</taxon>
        <taxon>Gastropoda</taxon>
        <taxon>Caenogastropoda</taxon>
        <taxon>Littorinimorpha</taxon>
        <taxon>Littorinoidea</taxon>
        <taxon>Littorinidae</taxon>
        <taxon>Littorina</taxon>
    </lineage>
</organism>
<sequence>MYRYQKPHLEMYRYHQPHLEMNRHGYNKSAKSGFLDGWLAPRCLGTSSNDVASAVCVSSYVSQQCPASHRPYCPSAAAQDYSLIWRCTATTSLIWRCTATTSLIWRCTDKTSLFWR</sequence>
<dbReference type="Proteomes" id="UP001374579">
    <property type="component" value="Unassembled WGS sequence"/>
</dbReference>
<dbReference type="AlphaFoldDB" id="A0AAN9G5P9"/>
<gene>
    <name evidence="1" type="ORF">V1264_005679</name>
</gene>
<evidence type="ECO:0000313" key="2">
    <source>
        <dbReference type="Proteomes" id="UP001374579"/>
    </source>
</evidence>
<dbReference type="EMBL" id="JBAMIC010000014">
    <property type="protein sequence ID" value="KAK7096378.1"/>
    <property type="molecule type" value="Genomic_DNA"/>
</dbReference>
<proteinExistence type="predicted"/>